<reference evidence="2" key="2">
    <citation type="submission" date="2023-04" db="EMBL/GenBank/DDBJ databases">
        <authorList>
            <person name="Bruccoleri R.E."/>
            <person name="Oakeley E.J."/>
            <person name="Faust A.-M."/>
            <person name="Dessus-Babus S."/>
            <person name="Altorfer M."/>
            <person name="Burckhardt D."/>
            <person name="Oertli M."/>
            <person name="Naumann U."/>
            <person name="Petersen F."/>
            <person name="Wong J."/>
        </authorList>
    </citation>
    <scope>NUCLEOTIDE SEQUENCE</scope>
    <source>
        <strain evidence="2">GSM-AAB239-AS_SAM_17_03QT</strain>
        <tissue evidence="2">Leaf</tissue>
    </source>
</reference>
<accession>A0AAX6GUD1</accession>
<reference evidence="2" key="1">
    <citation type="journal article" date="2023" name="GigaByte">
        <title>Genome assembly of the bearded iris, Iris pallida Lam.</title>
        <authorList>
            <person name="Bruccoleri R.E."/>
            <person name="Oakeley E.J."/>
            <person name="Faust A.M.E."/>
            <person name="Altorfer M."/>
            <person name="Dessus-Babus S."/>
            <person name="Burckhardt D."/>
            <person name="Oertli M."/>
            <person name="Naumann U."/>
            <person name="Petersen F."/>
            <person name="Wong J."/>
        </authorList>
    </citation>
    <scope>NUCLEOTIDE SEQUENCE</scope>
    <source>
        <strain evidence="2">GSM-AAB239-AS_SAM_17_03QT</strain>
    </source>
</reference>
<keyword evidence="3" id="KW-1185">Reference proteome</keyword>
<gene>
    <name evidence="1" type="ORF">M6B38_153510</name>
    <name evidence="2" type="ORF">M6B38_343500</name>
</gene>
<evidence type="ECO:0000313" key="2">
    <source>
        <dbReference type="EMBL" id="KAJ6831925.1"/>
    </source>
</evidence>
<dbReference type="EMBL" id="JANAVB010016199">
    <property type="protein sequence ID" value="KAJ6831925.1"/>
    <property type="molecule type" value="Genomic_DNA"/>
</dbReference>
<evidence type="ECO:0000313" key="3">
    <source>
        <dbReference type="Proteomes" id="UP001140949"/>
    </source>
</evidence>
<evidence type="ECO:0000313" key="1">
    <source>
        <dbReference type="EMBL" id="KAJ6811639.1"/>
    </source>
</evidence>
<organism evidence="2 3">
    <name type="scientific">Iris pallida</name>
    <name type="common">Sweet iris</name>
    <dbReference type="NCBI Taxonomy" id="29817"/>
    <lineage>
        <taxon>Eukaryota</taxon>
        <taxon>Viridiplantae</taxon>
        <taxon>Streptophyta</taxon>
        <taxon>Embryophyta</taxon>
        <taxon>Tracheophyta</taxon>
        <taxon>Spermatophyta</taxon>
        <taxon>Magnoliopsida</taxon>
        <taxon>Liliopsida</taxon>
        <taxon>Asparagales</taxon>
        <taxon>Iridaceae</taxon>
        <taxon>Iridoideae</taxon>
        <taxon>Irideae</taxon>
        <taxon>Iris</taxon>
    </lineage>
</organism>
<proteinExistence type="predicted"/>
<comment type="caution">
    <text evidence="2">The sequence shown here is derived from an EMBL/GenBank/DDBJ whole genome shotgun (WGS) entry which is preliminary data.</text>
</comment>
<dbReference type="AlphaFoldDB" id="A0AAX6GUD1"/>
<dbReference type="EMBL" id="JANAVB010031443">
    <property type="protein sequence ID" value="KAJ6811639.1"/>
    <property type="molecule type" value="Genomic_DNA"/>
</dbReference>
<sequence length="82" mass="9933">MPHQSRRHEHYFWRHLPRAVATNNTKRLFFPTTMKSDRDVCDESLRYDDDRSFSSSPSGSRYDYELVNLIEFVVNRIEHEEL</sequence>
<dbReference type="Proteomes" id="UP001140949">
    <property type="component" value="Unassembled WGS sequence"/>
</dbReference>
<protein>
    <submittedName>
        <fullName evidence="2">Uncharacterized protein</fullName>
    </submittedName>
</protein>
<name>A0AAX6GUD1_IRIPA</name>